<dbReference type="CDD" id="cd09891">
    <property type="entry name" value="NGN_Bact_1"/>
    <property type="match status" value="1"/>
</dbReference>
<keyword evidence="1 3" id="KW-0804">Transcription</keyword>
<dbReference type="AlphaFoldDB" id="A0A7H1MLK9"/>
<sequence length="205" mass="23012">MVESVEAEWYVLQTYSGYENKVKSSLESRIETMNMTDFIYRVIVPEQEVVDRDKDGMPVRDADGEIKTHMENEYPGYVLVKMVMTNEAWYVVRNTPNVTGFLGSRGGGAKPVSLTADEAATFLHRYDENGNPLEIDAEEEVSHDKLKLDAVVGDYVKIIAGPMADQEGPITEIDEDKAEVTVLVTFFGRETPTQVSFADVEPVKY</sequence>
<keyword evidence="7" id="KW-1185">Reference proteome</keyword>
<dbReference type="InterPro" id="IPR043425">
    <property type="entry name" value="NusG-like"/>
</dbReference>
<dbReference type="Gene3D" id="3.30.70.940">
    <property type="entry name" value="NusG, N-terminal domain"/>
    <property type="match status" value="1"/>
</dbReference>
<proteinExistence type="inferred from homology"/>
<dbReference type="HAMAP" id="MF_00948">
    <property type="entry name" value="NusG"/>
    <property type="match status" value="1"/>
</dbReference>
<dbReference type="GO" id="GO:0006354">
    <property type="term" value="P:DNA-templated transcription elongation"/>
    <property type="evidence" value="ECO:0007669"/>
    <property type="project" value="UniProtKB-UniRule"/>
</dbReference>
<dbReference type="PRINTS" id="PR00338">
    <property type="entry name" value="NUSGTNSCPFCT"/>
</dbReference>
<dbReference type="InterPro" id="IPR008991">
    <property type="entry name" value="Translation_prot_SH3-like_sf"/>
</dbReference>
<dbReference type="InterPro" id="IPR047050">
    <property type="entry name" value="NGN"/>
</dbReference>
<dbReference type="InterPro" id="IPR036735">
    <property type="entry name" value="NGN_dom_sf"/>
</dbReference>
<evidence type="ECO:0000259" key="4">
    <source>
        <dbReference type="SMART" id="SM00738"/>
    </source>
</evidence>
<dbReference type="EMBL" id="CP043431">
    <property type="protein sequence ID" value="QNT64345.1"/>
    <property type="molecule type" value="Genomic_DNA"/>
</dbReference>
<keyword evidence="1 3" id="KW-0806">Transcription termination</keyword>
<dbReference type="Pfam" id="PF00467">
    <property type="entry name" value="KOW"/>
    <property type="match status" value="1"/>
</dbReference>
<dbReference type="InterPro" id="IPR006645">
    <property type="entry name" value="NGN-like_dom"/>
</dbReference>
<keyword evidence="1 3" id="KW-0889">Transcription antitermination</keyword>
<dbReference type="GO" id="GO:0031564">
    <property type="term" value="P:transcription antitermination"/>
    <property type="evidence" value="ECO:0007669"/>
    <property type="project" value="UniProtKB-UniRule"/>
</dbReference>
<keyword evidence="1 3" id="KW-0805">Transcription regulation</keyword>
<evidence type="ECO:0000256" key="2">
    <source>
        <dbReference type="NCBIfam" id="TIGR00922"/>
    </source>
</evidence>
<comment type="function">
    <text evidence="1 3">Participates in transcription elongation, termination and antitermination.</text>
</comment>
<dbReference type="GO" id="GO:0005829">
    <property type="term" value="C:cytosol"/>
    <property type="evidence" value="ECO:0007669"/>
    <property type="project" value="TreeGrafter"/>
</dbReference>
<accession>A0A7H1MLK9</accession>
<dbReference type="Gene3D" id="2.30.30.30">
    <property type="match status" value="1"/>
</dbReference>
<organism evidence="6 7">
    <name type="scientific">Weissella koreensis</name>
    <dbReference type="NCBI Taxonomy" id="165096"/>
    <lineage>
        <taxon>Bacteria</taxon>
        <taxon>Bacillati</taxon>
        <taxon>Bacillota</taxon>
        <taxon>Bacilli</taxon>
        <taxon>Lactobacillales</taxon>
        <taxon>Lactobacillaceae</taxon>
        <taxon>Weissella</taxon>
    </lineage>
</organism>
<dbReference type="Proteomes" id="UP000516446">
    <property type="component" value="Chromosome"/>
</dbReference>
<dbReference type="PANTHER" id="PTHR30265">
    <property type="entry name" value="RHO-INTERACTING TRANSCRIPTION TERMINATION FACTOR NUSG"/>
    <property type="match status" value="1"/>
</dbReference>
<evidence type="ECO:0000313" key="6">
    <source>
        <dbReference type="EMBL" id="QNT64345.1"/>
    </source>
</evidence>
<dbReference type="RefSeq" id="WP_006846067.1">
    <property type="nucleotide sequence ID" value="NZ_CP026847.1"/>
</dbReference>
<name>A0A7H1MLK9_9LACO</name>
<dbReference type="SUPFAM" id="SSF50104">
    <property type="entry name" value="Translation proteins SH3-like domain"/>
    <property type="match status" value="1"/>
</dbReference>
<dbReference type="CDD" id="cd06091">
    <property type="entry name" value="KOW_NusG"/>
    <property type="match status" value="1"/>
</dbReference>
<feature type="domain" description="KOW" evidence="5">
    <location>
        <begin position="149"/>
        <end position="176"/>
    </location>
</feature>
<evidence type="ECO:0000313" key="7">
    <source>
        <dbReference type="Proteomes" id="UP000516446"/>
    </source>
</evidence>
<dbReference type="SMART" id="SM00739">
    <property type="entry name" value="KOW"/>
    <property type="match status" value="1"/>
</dbReference>
<dbReference type="InterPro" id="IPR005824">
    <property type="entry name" value="KOW"/>
</dbReference>
<dbReference type="PANTHER" id="PTHR30265:SF2">
    <property type="entry name" value="TRANSCRIPTION TERMINATION_ANTITERMINATION PROTEIN NUSG"/>
    <property type="match status" value="1"/>
</dbReference>
<dbReference type="Pfam" id="PF02357">
    <property type="entry name" value="NusG"/>
    <property type="match status" value="1"/>
</dbReference>
<evidence type="ECO:0000259" key="5">
    <source>
        <dbReference type="SMART" id="SM00739"/>
    </source>
</evidence>
<evidence type="ECO:0000256" key="1">
    <source>
        <dbReference type="HAMAP-Rule" id="MF_00948"/>
    </source>
</evidence>
<dbReference type="InterPro" id="IPR014722">
    <property type="entry name" value="Rib_uL2_dom2"/>
</dbReference>
<dbReference type="GO" id="GO:0032784">
    <property type="term" value="P:regulation of DNA-templated transcription elongation"/>
    <property type="evidence" value="ECO:0007669"/>
    <property type="project" value="InterPro"/>
</dbReference>
<feature type="domain" description="NusG-like N-terminal" evidence="4">
    <location>
        <begin position="6"/>
        <end position="126"/>
    </location>
</feature>
<dbReference type="SMART" id="SM00738">
    <property type="entry name" value="NGN"/>
    <property type="match status" value="1"/>
</dbReference>
<protein>
    <recommendedName>
        <fullName evidence="1 2">Transcription termination/antitermination protein NusG</fullName>
    </recommendedName>
</protein>
<dbReference type="NCBIfam" id="TIGR00922">
    <property type="entry name" value="nusG"/>
    <property type="match status" value="1"/>
</dbReference>
<dbReference type="GO" id="GO:0006353">
    <property type="term" value="P:DNA-templated transcription termination"/>
    <property type="evidence" value="ECO:0007669"/>
    <property type="project" value="UniProtKB-UniRule"/>
</dbReference>
<dbReference type="InterPro" id="IPR001062">
    <property type="entry name" value="Transcrpt_antiterm_NusG"/>
</dbReference>
<reference evidence="6 7" key="1">
    <citation type="submission" date="2019-08" db="EMBL/GenBank/DDBJ databases">
        <authorList>
            <person name="Chang H.C."/>
            <person name="Mun S.Y."/>
        </authorList>
    </citation>
    <scope>NUCLEOTIDE SEQUENCE [LARGE SCALE GENOMIC DNA]</scope>
    <source>
        <strain evidence="6 7">SK</strain>
    </source>
</reference>
<evidence type="ECO:0000256" key="3">
    <source>
        <dbReference type="RuleBase" id="RU000538"/>
    </source>
</evidence>
<gene>
    <name evidence="1 6" type="primary">nusG</name>
    <name evidence="6" type="ORF">FY536_03185</name>
</gene>
<comment type="similarity">
    <text evidence="1 3">Belongs to the NusG family.</text>
</comment>
<dbReference type="SUPFAM" id="SSF82679">
    <property type="entry name" value="N-utilization substance G protein NusG, N-terminal domain"/>
    <property type="match status" value="1"/>
</dbReference>